<dbReference type="AlphaFoldDB" id="A0A834F0S5"/>
<evidence type="ECO:0000313" key="3">
    <source>
        <dbReference type="EMBL" id="KAF6717021.1"/>
    </source>
</evidence>
<dbReference type="EMBL" id="WKFB01000888">
    <property type="protein sequence ID" value="KAF6717021.1"/>
    <property type="molecule type" value="Genomic_DNA"/>
</dbReference>
<evidence type="ECO:0000313" key="4">
    <source>
        <dbReference type="Proteomes" id="UP000646548"/>
    </source>
</evidence>
<dbReference type="PANTHER" id="PTHR23179">
    <property type="entry name" value="T-CELL ACTIVATION RHO GTPASE ACTIVATING PROTEIN-RELATED"/>
    <property type="match status" value="1"/>
</dbReference>
<evidence type="ECO:0000259" key="2">
    <source>
        <dbReference type="Pfam" id="PF22286"/>
    </source>
</evidence>
<proteinExistence type="predicted"/>
<dbReference type="Pfam" id="PF22286">
    <property type="entry name" value="RHG20_PH"/>
    <property type="match status" value="1"/>
</dbReference>
<dbReference type="GO" id="GO:0005096">
    <property type="term" value="F:GTPase activator activity"/>
    <property type="evidence" value="ECO:0007669"/>
    <property type="project" value="TreeGrafter"/>
</dbReference>
<organism evidence="3 4">
    <name type="scientific">Oryzias melastigma</name>
    <name type="common">Marine medaka</name>
    <dbReference type="NCBI Taxonomy" id="30732"/>
    <lineage>
        <taxon>Eukaryota</taxon>
        <taxon>Metazoa</taxon>
        <taxon>Chordata</taxon>
        <taxon>Craniata</taxon>
        <taxon>Vertebrata</taxon>
        <taxon>Euteleostomi</taxon>
        <taxon>Actinopterygii</taxon>
        <taxon>Neopterygii</taxon>
        <taxon>Teleostei</taxon>
        <taxon>Neoteleostei</taxon>
        <taxon>Acanthomorphata</taxon>
        <taxon>Ovalentaria</taxon>
        <taxon>Atherinomorphae</taxon>
        <taxon>Beloniformes</taxon>
        <taxon>Adrianichthyidae</taxon>
        <taxon>Oryziinae</taxon>
        <taxon>Oryzias</taxon>
    </lineage>
</organism>
<sequence>MTPLQGTMGQNRSESLTGDNKYLPDSKKKMKTLAQRRQSAPSLVISKALTRSRSTSRETCLIPVSPETCPLIQAFLAESAGTPVFGPRPDTAEDRPCRLRRDTSSFSTTHCWSSTHFKVKSQVRVCEMWTANCMEEVCEGSTNPDRSFVLGWPTCNYVATFRKSTQCSEAQLITKGNHCPHIQPKPILSASGPRQLLKQIN</sequence>
<protein>
    <submittedName>
        <fullName evidence="3">Rho GTPase-activating protein 20</fullName>
    </submittedName>
</protein>
<reference evidence="3" key="1">
    <citation type="journal article" name="BMC Genomics">
        <title>Long-read sequencing and de novo genome assembly of marine medaka (Oryzias melastigma).</title>
        <authorList>
            <person name="Liang P."/>
            <person name="Saqib H.S.A."/>
            <person name="Ni X."/>
            <person name="Shen Y."/>
        </authorList>
    </citation>
    <scope>NUCLEOTIDE SEQUENCE</scope>
    <source>
        <strain evidence="3">Bigg-433</strain>
    </source>
</reference>
<dbReference type="InterPro" id="IPR047887">
    <property type="entry name" value="ARHGAP20_PH"/>
</dbReference>
<dbReference type="Proteomes" id="UP000646548">
    <property type="component" value="Unassembled WGS sequence"/>
</dbReference>
<evidence type="ECO:0000256" key="1">
    <source>
        <dbReference type="SAM" id="MobiDB-lite"/>
    </source>
</evidence>
<accession>A0A834F0S5</accession>
<dbReference type="PANTHER" id="PTHR23179:SF28">
    <property type="entry name" value="RHO GTPASE-ACTIVATING PROTEIN 20"/>
    <property type="match status" value="1"/>
</dbReference>
<gene>
    <name evidence="3" type="ORF">FQA47_000097</name>
</gene>
<name>A0A834F0S5_ORYME</name>
<comment type="caution">
    <text evidence="3">The sequence shown here is derived from an EMBL/GenBank/DDBJ whole genome shotgun (WGS) entry which is preliminary data.</text>
</comment>
<feature type="compositionally biased region" description="Polar residues" evidence="1">
    <location>
        <begin position="1"/>
        <end position="18"/>
    </location>
</feature>
<feature type="region of interest" description="Disordered" evidence="1">
    <location>
        <begin position="1"/>
        <end position="37"/>
    </location>
</feature>
<feature type="domain" description="ARHGAP20 PH" evidence="2">
    <location>
        <begin position="113"/>
        <end position="165"/>
    </location>
</feature>